<accession>A0A2I2LGB3</accession>
<dbReference type="InterPro" id="IPR001360">
    <property type="entry name" value="Glyco_hydro_1"/>
</dbReference>
<keyword evidence="7" id="KW-0326">Glycosidase</keyword>
<keyword evidence="6" id="KW-0119">Carbohydrate metabolism</keyword>
<dbReference type="FunFam" id="3.20.20.80:FF:000004">
    <property type="entry name" value="Beta-glucosidase 6-phospho-beta-glucosidase"/>
    <property type="match status" value="1"/>
</dbReference>
<dbReference type="GO" id="GO:0030245">
    <property type="term" value="P:cellulose catabolic process"/>
    <property type="evidence" value="ECO:0007669"/>
    <property type="project" value="UniProtKB-KW"/>
</dbReference>
<dbReference type="Gene3D" id="3.20.20.80">
    <property type="entry name" value="Glycosidases"/>
    <property type="match status" value="1"/>
</dbReference>
<sequence length="473" mass="52922">MFPDGFVWGTSTAAYQIEGAVAEDGRTPSIWDTFSRTKGKVVNGDTGDVACDHYHRWEEDLDLLAELGVQAYRFSVAWPRIHPDVTGPANQKGLDFYQRLIDGLRDRNIIPLPTMYHWDLPQALEDEGGWIVRDTALRFADYAATVLEKLDGIDKWTTFNEPWTSAWLGYGYGHHAPGRTDIGAAAAATHHLLLAHGLGVQAARAIRPHVEIGLTLNLGVLRPGTTEDQDVEATWRADGNQNRIWLDPLFKGEYPADMIEHYSRWTPGFHTVQNGDLEIISSPIDFLGVNFYGPGTVMNVGREDAARAAGFNVGPRPESDEDNHLRCIGVETPGRPKTAMGWEVDATALRELLVRIKNEYTDIPLYITENGAAYHDYVNASGDVKDPERITYLNDHLEACLGAIDDGVNLQGYFIWSLLDNFEWGFGYSRRFGIVWIDYDTGRRIPKASYRWYQGVVATNGLPDLDGHLDTLN</sequence>
<name>A0A2I2LGB3_9ZZZZ</name>
<dbReference type="PROSITE" id="PS00653">
    <property type="entry name" value="GLYCOSYL_HYDROL_F1_2"/>
    <property type="match status" value="1"/>
</dbReference>
<protein>
    <recommendedName>
        <fullName evidence="3">beta-glucosidase</fullName>
        <ecNumber evidence="3">3.2.1.21</ecNumber>
    </recommendedName>
</protein>
<dbReference type="InterPro" id="IPR018120">
    <property type="entry name" value="Glyco_hydro_1_AS"/>
</dbReference>
<dbReference type="BRENDA" id="3.2.1.21">
    <property type="organism ID" value="9546"/>
</dbReference>
<dbReference type="InterPro" id="IPR017853">
    <property type="entry name" value="GH"/>
</dbReference>
<dbReference type="PANTHER" id="PTHR10353">
    <property type="entry name" value="GLYCOSYL HYDROLASE"/>
    <property type="match status" value="1"/>
</dbReference>
<evidence type="ECO:0000256" key="1">
    <source>
        <dbReference type="ARBA" id="ARBA00000448"/>
    </source>
</evidence>
<dbReference type="Pfam" id="PF00232">
    <property type="entry name" value="Glyco_hydro_1"/>
    <property type="match status" value="1"/>
</dbReference>
<comment type="catalytic activity">
    <reaction evidence="1">
        <text>Hydrolysis of terminal, non-reducing beta-D-glucosyl residues with release of beta-D-glucose.</text>
        <dbReference type="EC" id="3.2.1.21"/>
    </reaction>
</comment>
<proteinExistence type="inferred from homology"/>
<evidence type="ECO:0000256" key="8">
    <source>
        <dbReference type="ARBA" id="ARBA00023326"/>
    </source>
</evidence>
<dbReference type="InterPro" id="IPR017736">
    <property type="entry name" value="Glyco_hydro_1_beta-glucosidase"/>
</dbReference>
<evidence type="ECO:0000256" key="7">
    <source>
        <dbReference type="ARBA" id="ARBA00023295"/>
    </source>
</evidence>
<dbReference type="PANTHER" id="PTHR10353:SF36">
    <property type="entry name" value="LP05116P"/>
    <property type="match status" value="1"/>
</dbReference>
<reference evidence="9" key="1">
    <citation type="submission" date="2017-12" db="EMBL/GenBank/DDBJ databases">
        <authorList>
            <person name="Hurst M.R.H."/>
        </authorList>
    </citation>
    <scope>NUCLEOTIDE SEQUENCE</scope>
</reference>
<evidence type="ECO:0000313" key="9">
    <source>
        <dbReference type="EMBL" id="SOU12973.1"/>
    </source>
</evidence>
<dbReference type="NCBIfam" id="TIGR03356">
    <property type="entry name" value="BGL"/>
    <property type="match status" value="1"/>
</dbReference>
<dbReference type="AlphaFoldDB" id="A0A2I2LGB3"/>
<dbReference type="PROSITE" id="PS00572">
    <property type="entry name" value="GLYCOSYL_HYDROL_F1_1"/>
    <property type="match status" value="1"/>
</dbReference>
<dbReference type="EMBL" id="LT965074">
    <property type="protein sequence ID" value="SOU12973.1"/>
    <property type="molecule type" value="Genomic_DNA"/>
</dbReference>
<comment type="similarity">
    <text evidence="2">Belongs to the glycosyl hydrolase 1 family.</text>
</comment>
<dbReference type="PRINTS" id="PR00131">
    <property type="entry name" value="GLHYDRLASE1"/>
</dbReference>
<evidence type="ECO:0000256" key="3">
    <source>
        <dbReference type="ARBA" id="ARBA00012744"/>
    </source>
</evidence>
<evidence type="ECO:0000256" key="5">
    <source>
        <dbReference type="ARBA" id="ARBA00023001"/>
    </source>
</evidence>
<keyword evidence="5" id="KW-0136">Cellulose degradation</keyword>
<evidence type="ECO:0000256" key="6">
    <source>
        <dbReference type="ARBA" id="ARBA00023277"/>
    </source>
</evidence>
<organism evidence="9">
    <name type="scientific">unidentified</name>
    <dbReference type="NCBI Taxonomy" id="32644"/>
    <lineage>
        <taxon>unclassified sequences</taxon>
    </lineage>
</organism>
<keyword evidence="8" id="KW-0624">Polysaccharide degradation</keyword>
<evidence type="ECO:0000256" key="2">
    <source>
        <dbReference type="ARBA" id="ARBA00010838"/>
    </source>
</evidence>
<evidence type="ECO:0000256" key="4">
    <source>
        <dbReference type="ARBA" id="ARBA00022801"/>
    </source>
</evidence>
<dbReference type="EC" id="3.2.1.21" evidence="3"/>
<dbReference type="InterPro" id="IPR033132">
    <property type="entry name" value="GH_1_N_CS"/>
</dbReference>
<dbReference type="GO" id="GO:0008422">
    <property type="term" value="F:beta-glucosidase activity"/>
    <property type="evidence" value="ECO:0007669"/>
    <property type="project" value="UniProtKB-EC"/>
</dbReference>
<dbReference type="SUPFAM" id="SSF51445">
    <property type="entry name" value="(Trans)glycosidases"/>
    <property type="match status" value="1"/>
</dbReference>
<keyword evidence="4" id="KW-0378">Hydrolase</keyword>
<gene>
    <name evidence="9" type="primary">AmBgl-LP</name>
</gene>